<proteinExistence type="predicted"/>
<name>A0A0B2URM3_TOXCA</name>
<feature type="compositionally biased region" description="Polar residues" evidence="1">
    <location>
        <begin position="94"/>
        <end position="103"/>
    </location>
</feature>
<feature type="compositionally biased region" description="Acidic residues" evidence="1">
    <location>
        <begin position="513"/>
        <end position="544"/>
    </location>
</feature>
<feature type="compositionally biased region" description="Basic and acidic residues" evidence="1">
    <location>
        <begin position="381"/>
        <end position="399"/>
    </location>
</feature>
<feature type="compositionally biased region" description="Low complexity" evidence="1">
    <location>
        <begin position="30"/>
        <end position="57"/>
    </location>
</feature>
<evidence type="ECO:0000313" key="2">
    <source>
        <dbReference type="EMBL" id="KHN71879.1"/>
    </source>
</evidence>
<accession>A0A0B2URM3</accession>
<feature type="region of interest" description="Disordered" evidence="1">
    <location>
        <begin position="582"/>
        <end position="616"/>
    </location>
</feature>
<evidence type="ECO:0000256" key="1">
    <source>
        <dbReference type="SAM" id="MobiDB-lite"/>
    </source>
</evidence>
<sequence length="639" mass="71299">MSDRGYRSGSVGGYDGWSTQRTSSTLPPKYGGSAYGSSPSYGLSSSYGNGRSYRSSSVDPLSRTATNRVPSSAMSSYRSPYSALSSSYHHDVPTTRSTFSTSAPGRYGSTDRLASSYKPSAYQASSIVSPSAPYHSSSTFTPRRSTTYGSTSALNDIVLTPTGRNFGSTNTGSYERISPYTSTRPSFSSVRNPTSVRFEHRSKTPSYYREPERSARFDRDYKSMSRFSLDRERSSPEDVETTFQKLYNRYVSDRNSVKSNSNSPETKTEKSRSLSHDNSRRVSGSSAENEASYKKFISHSEAEEEDCSVAEDEISPLDSDYENDIKSKRKQKDIEKEFAASAESKSALTTQSETDKDKTPTNEKTPSPLLESAVVSAAKNVNEESSGKKLDRTLPEPDHSLVAATPSASADTGERVPGSSEVQVQTADDAADRPSMADVKREDHRRSHSKSRSKSPALHSENKFSRPAEDRRSAKRERTMDNLLAQLTPVLQARRAKEEERLEAEKNVKKDEEKEEEEGEEDVDEEEEDEEISEEDEEEEEEGVSELVSRPYRRPPLVMVTQASMPNTPLTTNVNFLWNRASPTDHASESEYTDDEDSRYVNHGGSESEIENSVSETISLRDNLKSQRPRDYLRVMPRY</sequence>
<feature type="compositionally biased region" description="Polar residues" evidence="1">
    <location>
        <begin position="17"/>
        <end position="26"/>
    </location>
</feature>
<gene>
    <name evidence="2" type="ORF">Tcan_06673</name>
</gene>
<keyword evidence="3" id="KW-1185">Reference proteome</keyword>
<feature type="compositionally biased region" description="Acidic residues" evidence="1">
    <location>
        <begin position="302"/>
        <end position="322"/>
    </location>
</feature>
<dbReference type="EMBL" id="JPKZ01016568">
    <property type="protein sequence ID" value="KHN71879.1"/>
    <property type="molecule type" value="Genomic_DNA"/>
</dbReference>
<feature type="region of interest" description="Disordered" evidence="1">
    <location>
        <begin position="1"/>
        <end position="112"/>
    </location>
</feature>
<feature type="compositionally biased region" description="Basic and acidic residues" evidence="1">
    <location>
        <begin position="460"/>
        <end position="480"/>
    </location>
</feature>
<feature type="region of interest" description="Disordered" evidence="1">
    <location>
        <begin position="254"/>
        <end position="554"/>
    </location>
</feature>
<feature type="region of interest" description="Disordered" evidence="1">
    <location>
        <begin position="176"/>
        <end position="214"/>
    </location>
</feature>
<feature type="compositionally biased region" description="Basic and acidic residues" evidence="1">
    <location>
        <begin position="495"/>
        <end position="512"/>
    </location>
</feature>
<feature type="compositionally biased region" description="Basic and acidic residues" evidence="1">
    <location>
        <begin position="266"/>
        <end position="280"/>
    </location>
</feature>
<reference evidence="2 3" key="1">
    <citation type="submission" date="2014-11" db="EMBL/GenBank/DDBJ databases">
        <title>Genetic blueprint of the zoonotic pathogen Toxocara canis.</title>
        <authorList>
            <person name="Zhu X.-Q."/>
            <person name="Korhonen P.K."/>
            <person name="Cai H."/>
            <person name="Young N.D."/>
            <person name="Nejsum P."/>
            <person name="von Samson-Himmelstjerna G."/>
            <person name="Boag P.R."/>
            <person name="Tan P."/>
            <person name="Li Q."/>
            <person name="Min J."/>
            <person name="Yang Y."/>
            <person name="Wang X."/>
            <person name="Fang X."/>
            <person name="Hall R.S."/>
            <person name="Hofmann A."/>
            <person name="Sternberg P.W."/>
            <person name="Jex A.R."/>
            <person name="Gasser R.B."/>
        </authorList>
    </citation>
    <scope>NUCLEOTIDE SEQUENCE [LARGE SCALE GENOMIC DNA]</scope>
    <source>
        <strain evidence="2">PN_DK_2014</strain>
    </source>
</reference>
<evidence type="ECO:0000313" key="3">
    <source>
        <dbReference type="Proteomes" id="UP000031036"/>
    </source>
</evidence>
<dbReference type="OrthoDB" id="5875922at2759"/>
<feature type="compositionally biased region" description="Polar residues" evidence="1">
    <location>
        <begin position="176"/>
        <end position="195"/>
    </location>
</feature>
<comment type="caution">
    <text evidence="2">The sequence shown here is derived from an EMBL/GenBank/DDBJ whole genome shotgun (WGS) entry which is preliminary data.</text>
</comment>
<feature type="compositionally biased region" description="Low complexity" evidence="1">
    <location>
        <begin position="70"/>
        <end position="87"/>
    </location>
</feature>
<dbReference type="AlphaFoldDB" id="A0A0B2URM3"/>
<protein>
    <submittedName>
        <fullName evidence="2">Uncharacterized protein</fullName>
    </submittedName>
</protein>
<organism evidence="2 3">
    <name type="scientific">Toxocara canis</name>
    <name type="common">Canine roundworm</name>
    <dbReference type="NCBI Taxonomy" id="6265"/>
    <lineage>
        <taxon>Eukaryota</taxon>
        <taxon>Metazoa</taxon>
        <taxon>Ecdysozoa</taxon>
        <taxon>Nematoda</taxon>
        <taxon>Chromadorea</taxon>
        <taxon>Rhabditida</taxon>
        <taxon>Spirurina</taxon>
        <taxon>Ascaridomorpha</taxon>
        <taxon>Ascaridoidea</taxon>
        <taxon>Toxocaridae</taxon>
        <taxon>Toxocara</taxon>
    </lineage>
</organism>
<dbReference type="Proteomes" id="UP000031036">
    <property type="component" value="Unassembled WGS sequence"/>
</dbReference>